<evidence type="ECO:0000256" key="2">
    <source>
        <dbReference type="ARBA" id="ARBA00023002"/>
    </source>
</evidence>
<dbReference type="Gene3D" id="3.40.50.720">
    <property type="entry name" value="NAD(P)-binding Rossmann-like Domain"/>
    <property type="match status" value="2"/>
</dbReference>
<dbReference type="Pfam" id="PF02826">
    <property type="entry name" value="2-Hacid_dh_C"/>
    <property type="match status" value="1"/>
</dbReference>
<evidence type="ECO:0000259" key="6">
    <source>
        <dbReference type="Pfam" id="PF02826"/>
    </source>
</evidence>
<proteinExistence type="inferred from homology"/>
<dbReference type="InterPro" id="IPR036291">
    <property type="entry name" value="NAD(P)-bd_dom_sf"/>
</dbReference>
<feature type="domain" description="D-isomer specific 2-hydroxyacid dehydrogenase NAD-binding" evidence="6">
    <location>
        <begin position="107"/>
        <end position="274"/>
    </location>
</feature>
<evidence type="ECO:0000313" key="7">
    <source>
        <dbReference type="EMBL" id="MFB9837695.1"/>
    </source>
</evidence>
<dbReference type="SUPFAM" id="SSF51735">
    <property type="entry name" value="NAD(P)-binding Rossmann-fold domains"/>
    <property type="match status" value="1"/>
</dbReference>
<evidence type="ECO:0000256" key="3">
    <source>
        <dbReference type="ARBA" id="ARBA00023027"/>
    </source>
</evidence>
<evidence type="ECO:0000256" key="1">
    <source>
        <dbReference type="ARBA" id="ARBA00005854"/>
    </source>
</evidence>
<gene>
    <name evidence="7" type="ORF">ACFFNX_36590</name>
</gene>
<dbReference type="CDD" id="cd12166">
    <property type="entry name" value="2-Hacid_dh_7"/>
    <property type="match status" value="1"/>
</dbReference>
<sequence length="310" mass="32989">MTETPRAPRALVPWAHVADLMGGWPDDLPVAVYDGTGEPPTDLSAVRFYVLPYARPGAAALLARMPALEAVQSLSAGVENLLPHLPAGVVLCNGRGLHDASVAEHALSLILAMRRDIPHWVRRQDDHRWAPHFTRSLAGSRALLIGYGSIGVAIEARLLPFEVEVVRVARRARPGVHGIGELPGLLPAADLVILTLPQTSTTTGLLGAERLAALPDGALVVNVGRGGTIDTGALLEQTASGRLYAALDVVDPEPLPADHPLWAVPNVLITPHVAGGSATFYPRAERLIAEQLRRFAEGRPLLNLVDRNGT</sequence>
<feature type="domain" description="D-isomer specific 2-hydroxyacid dehydrogenase catalytic" evidence="5">
    <location>
        <begin position="49"/>
        <end position="305"/>
    </location>
</feature>
<dbReference type="EMBL" id="JBHLZP010000410">
    <property type="protein sequence ID" value="MFB9837695.1"/>
    <property type="molecule type" value="Genomic_DNA"/>
</dbReference>
<keyword evidence="8" id="KW-1185">Reference proteome</keyword>
<dbReference type="InterPro" id="IPR006139">
    <property type="entry name" value="D-isomer_2_OHA_DH_cat_dom"/>
</dbReference>
<protein>
    <submittedName>
        <fullName evidence="7">2-hydroxyacid dehydrogenase</fullName>
    </submittedName>
</protein>
<dbReference type="RefSeq" id="WP_378210568.1">
    <property type="nucleotide sequence ID" value="NZ_JBHLZP010000410.1"/>
</dbReference>
<keyword evidence="3" id="KW-0520">NAD</keyword>
<dbReference type="Proteomes" id="UP001589627">
    <property type="component" value="Unassembled WGS sequence"/>
</dbReference>
<dbReference type="SUPFAM" id="SSF52283">
    <property type="entry name" value="Formate/glycerate dehydrogenase catalytic domain-like"/>
    <property type="match status" value="1"/>
</dbReference>
<reference evidence="7 8" key="1">
    <citation type="submission" date="2024-09" db="EMBL/GenBank/DDBJ databases">
        <authorList>
            <person name="Sun Q."/>
            <person name="Mori K."/>
        </authorList>
    </citation>
    <scope>NUCLEOTIDE SEQUENCE [LARGE SCALE GENOMIC DNA]</scope>
    <source>
        <strain evidence="7 8">TBRC 0563</strain>
    </source>
</reference>
<evidence type="ECO:0000259" key="5">
    <source>
        <dbReference type="Pfam" id="PF00389"/>
    </source>
</evidence>
<organism evidence="7 8">
    <name type="scientific">Actinoallomurus acaciae</name>
    <dbReference type="NCBI Taxonomy" id="502577"/>
    <lineage>
        <taxon>Bacteria</taxon>
        <taxon>Bacillati</taxon>
        <taxon>Actinomycetota</taxon>
        <taxon>Actinomycetes</taxon>
        <taxon>Streptosporangiales</taxon>
        <taxon>Thermomonosporaceae</taxon>
        <taxon>Actinoallomurus</taxon>
    </lineage>
</organism>
<dbReference type="PANTHER" id="PTHR43333:SF1">
    <property type="entry name" value="D-ISOMER SPECIFIC 2-HYDROXYACID DEHYDROGENASE NAD-BINDING DOMAIN-CONTAINING PROTEIN"/>
    <property type="match status" value="1"/>
</dbReference>
<keyword evidence="2 4" id="KW-0560">Oxidoreductase</keyword>
<dbReference type="InterPro" id="IPR006140">
    <property type="entry name" value="D-isomer_DH_NAD-bd"/>
</dbReference>
<evidence type="ECO:0000313" key="8">
    <source>
        <dbReference type="Proteomes" id="UP001589627"/>
    </source>
</evidence>
<name>A0ABV5YRN1_9ACTN</name>
<accession>A0ABV5YRN1</accession>
<comment type="similarity">
    <text evidence="1 4">Belongs to the D-isomer specific 2-hydroxyacid dehydrogenase family.</text>
</comment>
<comment type="caution">
    <text evidence="7">The sequence shown here is derived from an EMBL/GenBank/DDBJ whole genome shotgun (WGS) entry which is preliminary data.</text>
</comment>
<dbReference type="PANTHER" id="PTHR43333">
    <property type="entry name" value="2-HACID_DH_C DOMAIN-CONTAINING PROTEIN"/>
    <property type="match status" value="1"/>
</dbReference>
<evidence type="ECO:0000256" key="4">
    <source>
        <dbReference type="RuleBase" id="RU003719"/>
    </source>
</evidence>
<dbReference type="Pfam" id="PF00389">
    <property type="entry name" value="2-Hacid_dh"/>
    <property type="match status" value="1"/>
</dbReference>